<gene>
    <name evidence="3" type="ORF">CHU92_13885</name>
</gene>
<keyword evidence="4" id="KW-1185">Reference proteome</keyword>
<reference evidence="3 4" key="1">
    <citation type="submission" date="2017-07" db="EMBL/GenBank/DDBJ databases">
        <title>Flavobacterium cyanobacteriorum sp. nov., isolated from cyanobacterial aggregates in a eutrophic lake.</title>
        <authorList>
            <person name="Cai H."/>
        </authorList>
    </citation>
    <scope>NUCLEOTIDE SEQUENCE [LARGE SCALE GENOMIC DNA]</scope>
    <source>
        <strain evidence="3 4">TH021</strain>
    </source>
</reference>
<feature type="domain" description="NADH:ubiquinone oxidoreductase intermediate-associated protein 30" evidence="2">
    <location>
        <begin position="101"/>
        <end position="178"/>
    </location>
</feature>
<organism evidence="3 4">
    <name type="scientific">Flavobacterium cyanobacteriorum</name>
    <dbReference type="NCBI Taxonomy" id="2022802"/>
    <lineage>
        <taxon>Bacteria</taxon>
        <taxon>Pseudomonadati</taxon>
        <taxon>Bacteroidota</taxon>
        <taxon>Flavobacteriia</taxon>
        <taxon>Flavobacteriales</taxon>
        <taxon>Flavobacteriaceae</taxon>
        <taxon>Flavobacterium</taxon>
    </lineage>
</organism>
<keyword evidence="1" id="KW-0812">Transmembrane</keyword>
<keyword evidence="1" id="KW-0472">Membrane</keyword>
<sequence>MYKGYREKAALFFGLFILTYCGSAFQYTLLNYFYFPIDFSCFPLSLFLLFVKKISGTYRNSDIAYLIPGALDIIISVLMPFNPEKQGITGATMAYLGLSLYAFSFQSSRDWTKPVYKIDFKPKKANQWEEVELDLNTLYEEVVGEKTGAAVTKKVLSDVARVGIITNEKREGKFQLDVAEIEFLN</sequence>
<dbReference type="Proteomes" id="UP000216605">
    <property type="component" value="Unassembled WGS sequence"/>
</dbReference>
<feature type="transmembrane region" description="Helical" evidence="1">
    <location>
        <begin position="34"/>
        <end position="51"/>
    </location>
</feature>
<dbReference type="EMBL" id="NOXV01000302">
    <property type="protein sequence ID" value="OYQ33006.1"/>
    <property type="molecule type" value="Genomic_DNA"/>
</dbReference>
<dbReference type="RefSeq" id="WP_094416579.1">
    <property type="nucleotide sequence ID" value="NZ_NOXV01000302.1"/>
</dbReference>
<feature type="transmembrane region" description="Helical" evidence="1">
    <location>
        <begin position="63"/>
        <end position="81"/>
    </location>
</feature>
<protein>
    <recommendedName>
        <fullName evidence="2">NADH:ubiquinone oxidoreductase intermediate-associated protein 30 domain-containing protein</fullName>
    </recommendedName>
</protein>
<name>A0A255YUT8_9FLAO</name>
<dbReference type="InterPro" id="IPR013857">
    <property type="entry name" value="NADH-UbQ_OxRdtase-assoc_prot30"/>
</dbReference>
<evidence type="ECO:0000259" key="2">
    <source>
        <dbReference type="Pfam" id="PF08547"/>
    </source>
</evidence>
<accession>A0A255YUT8</accession>
<dbReference type="AlphaFoldDB" id="A0A255YUT8"/>
<dbReference type="Pfam" id="PF08547">
    <property type="entry name" value="CIA30"/>
    <property type="match status" value="1"/>
</dbReference>
<proteinExistence type="predicted"/>
<feature type="transmembrane region" description="Helical" evidence="1">
    <location>
        <begin position="87"/>
        <end position="105"/>
    </location>
</feature>
<dbReference type="OrthoDB" id="442188at2"/>
<keyword evidence="1" id="KW-1133">Transmembrane helix</keyword>
<comment type="caution">
    <text evidence="3">The sequence shown here is derived from an EMBL/GenBank/DDBJ whole genome shotgun (WGS) entry which is preliminary data.</text>
</comment>
<evidence type="ECO:0000313" key="4">
    <source>
        <dbReference type="Proteomes" id="UP000216605"/>
    </source>
</evidence>
<evidence type="ECO:0000256" key="1">
    <source>
        <dbReference type="SAM" id="Phobius"/>
    </source>
</evidence>
<evidence type="ECO:0000313" key="3">
    <source>
        <dbReference type="EMBL" id="OYQ33006.1"/>
    </source>
</evidence>